<dbReference type="InterPro" id="IPR013320">
    <property type="entry name" value="ConA-like_dom_sf"/>
</dbReference>
<reference evidence="2" key="1">
    <citation type="submission" date="2013-12" db="EMBL/GenBank/DDBJ databases">
        <authorList>
            <person name="Aslett M."/>
        </authorList>
    </citation>
    <scope>NUCLEOTIDE SEQUENCE [LARGE SCALE GENOMIC DNA]</scope>
    <source>
        <strain evidence="2">Lindley</strain>
    </source>
</reference>
<sequence>MPKLIAEYTGPYKGHYPVLAKQPIPNGDVGIFYFEMKVISEFSHVYIGLGSKSMPLNQWPGRHVGTYAYGNREFWGHEAAGCSYNDPSTRRPYIGGKFSFEQDDVVGCGVNLKTSEIIYTLNGKPLKTTDLLVSSTADLFPCVWMYCPGNKIEANFGPTFLCDEKARGNISEFK</sequence>
<dbReference type="InterPro" id="IPR043136">
    <property type="entry name" value="B30.2/SPRY_sf"/>
</dbReference>
<reference evidence="3" key="3">
    <citation type="submission" date="2016-06" db="UniProtKB">
        <authorList>
            <consortium name="WormBaseParasite"/>
        </authorList>
    </citation>
    <scope>IDENTIFICATION</scope>
</reference>
<dbReference type="Gene3D" id="2.60.120.920">
    <property type="match status" value="1"/>
</dbReference>
<proteinExistence type="predicted"/>
<protein>
    <submittedName>
        <fullName evidence="3">B30.2/SPRY domain-containing protein</fullName>
    </submittedName>
</protein>
<dbReference type="InterPro" id="IPR001870">
    <property type="entry name" value="B30.2/SPRY"/>
</dbReference>
<organism evidence="2 3">
    <name type="scientific">Globodera pallida</name>
    <name type="common">Potato cyst nematode worm</name>
    <name type="synonym">Heterodera pallida</name>
    <dbReference type="NCBI Taxonomy" id="36090"/>
    <lineage>
        <taxon>Eukaryota</taxon>
        <taxon>Metazoa</taxon>
        <taxon>Ecdysozoa</taxon>
        <taxon>Nematoda</taxon>
        <taxon>Chromadorea</taxon>
        <taxon>Rhabditida</taxon>
        <taxon>Tylenchina</taxon>
        <taxon>Tylenchomorpha</taxon>
        <taxon>Tylenchoidea</taxon>
        <taxon>Heteroderidae</taxon>
        <taxon>Heteroderinae</taxon>
        <taxon>Globodera</taxon>
    </lineage>
</organism>
<evidence type="ECO:0000313" key="3">
    <source>
        <dbReference type="WBParaSite" id="GPLIN_000698900"/>
    </source>
</evidence>
<dbReference type="SMART" id="SM00449">
    <property type="entry name" value="SPRY"/>
    <property type="match status" value="1"/>
</dbReference>
<name>A0A183C295_GLOPA</name>
<evidence type="ECO:0000313" key="2">
    <source>
        <dbReference type="Proteomes" id="UP000050741"/>
    </source>
</evidence>
<dbReference type="AlphaFoldDB" id="A0A183C295"/>
<reference evidence="2" key="2">
    <citation type="submission" date="2014-05" db="EMBL/GenBank/DDBJ databases">
        <title>The genome and life-stage specific transcriptomes of Globodera pallida elucidate key aspects of plant parasitism by a cyst nematode.</title>
        <authorList>
            <person name="Cotton J.A."/>
            <person name="Lilley C.J."/>
            <person name="Jones L.M."/>
            <person name="Kikuchi T."/>
            <person name="Reid A.J."/>
            <person name="Thorpe P."/>
            <person name="Tsai I.J."/>
            <person name="Beasley H."/>
            <person name="Blok V."/>
            <person name="Cock P.J.A."/>
            <person name="Van den Akker S.E."/>
            <person name="Holroyd N."/>
            <person name="Hunt M."/>
            <person name="Mantelin S."/>
            <person name="Naghra H."/>
            <person name="Pain A."/>
            <person name="Palomares-Rius J.E."/>
            <person name="Zarowiecki M."/>
            <person name="Berriman M."/>
            <person name="Jones J.T."/>
            <person name="Urwin P.E."/>
        </authorList>
    </citation>
    <scope>NUCLEOTIDE SEQUENCE [LARGE SCALE GENOMIC DNA]</scope>
    <source>
        <strain evidence="2">Lindley</strain>
    </source>
</reference>
<accession>A0A183C295</accession>
<evidence type="ECO:0000259" key="1">
    <source>
        <dbReference type="PROSITE" id="PS50188"/>
    </source>
</evidence>
<dbReference type="InterPro" id="IPR044736">
    <property type="entry name" value="Gid1/RanBPM/SPLA_SPRY"/>
</dbReference>
<keyword evidence="2" id="KW-1185">Reference proteome</keyword>
<dbReference type="SUPFAM" id="SSF49899">
    <property type="entry name" value="Concanavalin A-like lectins/glucanases"/>
    <property type="match status" value="1"/>
</dbReference>
<dbReference type="WBParaSite" id="GPLIN_000698900">
    <property type="protein sequence ID" value="GPLIN_000698900"/>
    <property type="gene ID" value="GPLIN_000698900"/>
</dbReference>
<dbReference type="Proteomes" id="UP000050741">
    <property type="component" value="Unassembled WGS sequence"/>
</dbReference>
<dbReference type="InterPro" id="IPR003877">
    <property type="entry name" value="SPRY_dom"/>
</dbReference>
<dbReference type="PROSITE" id="PS50188">
    <property type="entry name" value="B302_SPRY"/>
    <property type="match status" value="1"/>
</dbReference>
<feature type="domain" description="B30.2/SPRY" evidence="1">
    <location>
        <begin position="1"/>
        <end position="161"/>
    </location>
</feature>
<dbReference type="CDD" id="cd12885">
    <property type="entry name" value="SPRY_RanBP_like"/>
    <property type="match status" value="1"/>
</dbReference>
<dbReference type="Pfam" id="PF00622">
    <property type="entry name" value="SPRY"/>
    <property type="match status" value="1"/>
</dbReference>